<evidence type="ECO:0000313" key="2">
    <source>
        <dbReference type="Proteomes" id="UP001418444"/>
    </source>
</evidence>
<name>A0ABP7PBH6_9ACTN</name>
<gene>
    <name evidence="1" type="ORF">GCM10022231_23910</name>
</gene>
<organism evidence="1 2">
    <name type="scientific">Gordonia caeni</name>
    <dbReference type="NCBI Taxonomy" id="1007097"/>
    <lineage>
        <taxon>Bacteria</taxon>
        <taxon>Bacillati</taxon>
        <taxon>Actinomycetota</taxon>
        <taxon>Actinomycetes</taxon>
        <taxon>Mycobacteriales</taxon>
        <taxon>Gordoniaceae</taxon>
        <taxon>Gordonia</taxon>
    </lineage>
</organism>
<reference evidence="2" key="1">
    <citation type="journal article" date="2019" name="Int. J. Syst. Evol. Microbiol.">
        <title>The Global Catalogue of Microorganisms (GCM) 10K type strain sequencing project: providing services to taxonomists for standard genome sequencing and annotation.</title>
        <authorList>
            <consortium name="The Broad Institute Genomics Platform"/>
            <consortium name="The Broad Institute Genome Sequencing Center for Infectious Disease"/>
            <person name="Wu L."/>
            <person name="Ma J."/>
        </authorList>
    </citation>
    <scope>NUCLEOTIDE SEQUENCE [LARGE SCALE GENOMIC DNA]</scope>
    <source>
        <strain evidence="2">JCM 16923</strain>
    </source>
</reference>
<proteinExistence type="predicted"/>
<comment type="caution">
    <text evidence="1">The sequence shown here is derived from an EMBL/GenBank/DDBJ whole genome shotgun (WGS) entry which is preliminary data.</text>
</comment>
<keyword evidence="2" id="KW-1185">Reference proteome</keyword>
<sequence length="76" mass="8622">MMAGIGIETPDASWRYASTLWPRDISPIYFTTRASAEKYDRQTQQAIGCLPGMTTMRIEHRGDDGQWVAVDEGEQR</sequence>
<accession>A0ABP7PBH6</accession>
<dbReference type="Proteomes" id="UP001418444">
    <property type="component" value="Unassembled WGS sequence"/>
</dbReference>
<protein>
    <submittedName>
        <fullName evidence="1">Uncharacterized protein</fullName>
    </submittedName>
</protein>
<dbReference type="EMBL" id="BAAAZW010000006">
    <property type="protein sequence ID" value="GAA3962900.1"/>
    <property type="molecule type" value="Genomic_DNA"/>
</dbReference>
<evidence type="ECO:0000313" key="1">
    <source>
        <dbReference type="EMBL" id="GAA3962900.1"/>
    </source>
</evidence>